<feature type="domain" description="HTH araC/xylS-type" evidence="5">
    <location>
        <begin position="235"/>
        <end position="337"/>
    </location>
</feature>
<dbReference type="PANTHER" id="PTHR46796">
    <property type="entry name" value="HTH-TYPE TRANSCRIPTIONAL ACTIVATOR RHAS-RELATED"/>
    <property type="match status" value="1"/>
</dbReference>
<dbReference type="InterPro" id="IPR035418">
    <property type="entry name" value="AraC-bd_2"/>
</dbReference>
<dbReference type="AlphaFoldDB" id="A0A378W6T1"/>
<dbReference type="Pfam" id="PF12833">
    <property type="entry name" value="HTH_18"/>
    <property type="match status" value="1"/>
</dbReference>
<keyword evidence="2" id="KW-0238">DNA-binding</keyword>
<evidence type="ECO:0000256" key="4">
    <source>
        <dbReference type="SAM" id="MobiDB-lite"/>
    </source>
</evidence>
<dbReference type="SMART" id="SM00342">
    <property type="entry name" value="HTH_ARAC"/>
    <property type="match status" value="1"/>
</dbReference>
<evidence type="ECO:0000259" key="5">
    <source>
        <dbReference type="PROSITE" id="PS01124"/>
    </source>
</evidence>
<protein>
    <submittedName>
        <fullName evidence="6">Helix-turn-helix domain-containing protein</fullName>
    </submittedName>
</protein>
<evidence type="ECO:0000256" key="2">
    <source>
        <dbReference type="ARBA" id="ARBA00023125"/>
    </source>
</evidence>
<gene>
    <name evidence="6" type="ORF">NCTC4524_04489</name>
</gene>
<keyword evidence="1" id="KW-0805">Transcription regulation</keyword>
<sequence length="339" mass="36644">MAVGARPAWGDRPRTPSRHTPLSGFPTVGTRQRNEAEWILGDLVTRNRLTTTSPEGFAATFRSAWAGPIRVVHHQYRNFAGSESTVPLDMVVMSVPMRGSLTFKAHGKEIIAAHGSPLVANVGAMPSMAGPATIDLLTLMLPLAVLQQALETQFPRLGSGAEIAFRAVGSHQSGGALTHAMWAVQEALDAGDAQTPQKQQRLTDMLVSSLLLAHPHNLTRELYLAGANASDTAVWDAVSVLRNAPESRVTIAELARDSGVSVRSLQLAFARLIGVTPSEYQRNLRLDMAYQLILNSDARRSLTVALLAEQVGYVNQGRFAADFARRFGLLPSVALRGRR</sequence>
<proteinExistence type="predicted"/>
<dbReference type="GO" id="GO:0043565">
    <property type="term" value="F:sequence-specific DNA binding"/>
    <property type="evidence" value="ECO:0007669"/>
    <property type="project" value="InterPro"/>
</dbReference>
<evidence type="ECO:0000256" key="1">
    <source>
        <dbReference type="ARBA" id="ARBA00023015"/>
    </source>
</evidence>
<dbReference type="EMBL" id="UGQQ01000002">
    <property type="protein sequence ID" value="SUA28509.1"/>
    <property type="molecule type" value="Genomic_DNA"/>
</dbReference>
<evidence type="ECO:0000313" key="6">
    <source>
        <dbReference type="EMBL" id="SUA28509.1"/>
    </source>
</evidence>
<dbReference type="Proteomes" id="UP000254945">
    <property type="component" value="Unassembled WGS sequence"/>
</dbReference>
<accession>A0A378W6T1</accession>
<feature type="region of interest" description="Disordered" evidence="4">
    <location>
        <begin position="1"/>
        <end position="28"/>
    </location>
</feature>
<dbReference type="Pfam" id="PF14525">
    <property type="entry name" value="AraC_binding_2"/>
    <property type="match status" value="1"/>
</dbReference>
<name>A0A378W6T1_9MYCO</name>
<dbReference type="InterPro" id="IPR009057">
    <property type="entry name" value="Homeodomain-like_sf"/>
</dbReference>
<evidence type="ECO:0000313" key="7">
    <source>
        <dbReference type="Proteomes" id="UP000254945"/>
    </source>
</evidence>
<dbReference type="GO" id="GO:0003700">
    <property type="term" value="F:DNA-binding transcription factor activity"/>
    <property type="evidence" value="ECO:0007669"/>
    <property type="project" value="InterPro"/>
</dbReference>
<dbReference type="PROSITE" id="PS01124">
    <property type="entry name" value="HTH_ARAC_FAMILY_2"/>
    <property type="match status" value="1"/>
</dbReference>
<keyword evidence="3" id="KW-0804">Transcription</keyword>
<dbReference type="InterPro" id="IPR050204">
    <property type="entry name" value="AraC_XylS_family_regulators"/>
</dbReference>
<organism evidence="6 7">
    <name type="scientific">Mycolicibacterium senegalense</name>
    <dbReference type="NCBI Taxonomy" id="1796"/>
    <lineage>
        <taxon>Bacteria</taxon>
        <taxon>Bacillati</taxon>
        <taxon>Actinomycetota</taxon>
        <taxon>Actinomycetes</taxon>
        <taxon>Mycobacteriales</taxon>
        <taxon>Mycobacteriaceae</taxon>
        <taxon>Mycolicibacterium</taxon>
    </lineage>
</organism>
<reference evidence="6 7" key="1">
    <citation type="submission" date="2018-06" db="EMBL/GenBank/DDBJ databases">
        <authorList>
            <consortium name="Pathogen Informatics"/>
            <person name="Doyle S."/>
        </authorList>
    </citation>
    <scope>NUCLEOTIDE SEQUENCE [LARGE SCALE GENOMIC DNA]</scope>
    <source>
        <strain evidence="6 7">NCTC4524</strain>
    </source>
</reference>
<dbReference type="Gene3D" id="1.10.10.60">
    <property type="entry name" value="Homeodomain-like"/>
    <property type="match status" value="1"/>
</dbReference>
<evidence type="ECO:0000256" key="3">
    <source>
        <dbReference type="ARBA" id="ARBA00023163"/>
    </source>
</evidence>
<dbReference type="RefSeq" id="WP_181821315.1">
    <property type="nucleotide sequence ID" value="NZ_CP081000.1"/>
</dbReference>
<dbReference type="SUPFAM" id="SSF46689">
    <property type="entry name" value="Homeodomain-like"/>
    <property type="match status" value="1"/>
</dbReference>
<dbReference type="InterPro" id="IPR018060">
    <property type="entry name" value="HTH_AraC"/>
</dbReference>